<dbReference type="RefSeq" id="WP_118367476.1">
    <property type="nucleotide sequence ID" value="NZ_CABJDZ010000001.1"/>
</dbReference>
<accession>A0A415HVJ7</accession>
<evidence type="ECO:0000313" key="2">
    <source>
        <dbReference type="Proteomes" id="UP000284267"/>
    </source>
</evidence>
<name>A0A415HVJ7_9FIRM</name>
<sequence length="72" mass="8296">MFKIGDTVKVIRSTNTGELIPIGTICTVLEVRKELDGKYYYGIGDNRFHSKSVNGYYLENELEKGHLEWVKE</sequence>
<proteinExistence type="predicted"/>
<gene>
    <name evidence="1" type="ORF">DW040_02680</name>
</gene>
<protein>
    <submittedName>
        <fullName evidence="1">Uncharacterized protein</fullName>
    </submittedName>
</protein>
<comment type="caution">
    <text evidence="1">The sequence shown here is derived from an EMBL/GenBank/DDBJ whole genome shotgun (WGS) entry which is preliminary data.</text>
</comment>
<dbReference type="Proteomes" id="UP000284267">
    <property type="component" value="Unassembled WGS sequence"/>
</dbReference>
<reference evidence="1 2" key="1">
    <citation type="submission" date="2018-08" db="EMBL/GenBank/DDBJ databases">
        <title>A genome reference for cultivated species of the human gut microbiota.</title>
        <authorList>
            <person name="Zou Y."/>
            <person name="Xue W."/>
            <person name="Luo G."/>
        </authorList>
    </citation>
    <scope>NUCLEOTIDE SEQUENCE [LARGE SCALE GENOMIC DNA]</scope>
    <source>
        <strain evidence="1 2">AF39-4</strain>
    </source>
</reference>
<evidence type="ECO:0000313" key="1">
    <source>
        <dbReference type="EMBL" id="RHK98228.1"/>
    </source>
</evidence>
<organism evidence="1 2">
    <name type="scientific">Blautia obeum</name>
    <dbReference type="NCBI Taxonomy" id="40520"/>
    <lineage>
        <taxon>Bacteria</taxon>
        <taxon>Bacillati</taxon>
        <taxon>Bacillota</taxon>
        <taxon>Clostridia</taxon>
        <taxon>Lachnospirales</taxon>
        <taxon>Lachnospiraceae</taxon>
        <taxon>Blautia</taxon>
    </lineage>
</organism>
<dbReference type="AlphaFoldDB" id="A0A415HVJ7"/>
<dbReference type="EMBL" id="QROE01000001">
    <property type="protein sequence ID" value="RHK98228.1"/>
    <property type="molecule type" value="Genomic_DNA"/>
</dbReference>